<evidence type="ECO:0000256" key="1">
    <source>
        <dbReference type="ARBA" id="ARBA00022741"/>
    </source>
</evidence>
<keyword evidence="2 3" id="KW-0067">ATP-binding</keyword>
<dbReference type="Pfam" id="PF00069">
    <property type="entry name" value="Pkinase"/>
    <property type="match status" value="1"/>
</dbReference>
<dbReference type="Proteomes" id="UP000605986">
    <property type="component" value="Unassembled WGS sequence"/>
</dbReference>
<name>A0A8H4KXF3_9HYPO</name>
<dbReference type="InterPro" id="IPR011009">
    <property type="entry name" value="Kinase-like_dom_sf"/>
</dbReference>
<proteinExistence type="inferred from homology"/>
<evidence type="ECO:0000256" key="4">
    <source>
        <dbReference type="RuleBase" id="RU000304"/>
    </source>
</evidence>
<dbReference type="PROSITE" id="PS50011">
    <property type="entry name" value="PROTEIN_KINASE_DOM"/>
    <property type="match status" value="1"/>
</dbReference>
<dbReference type="InterPro" id="IPR000719">
    <property type="entry name" value="Prot_kinase_dom"/>
</dbReference>
<keyword evidence="5" id="KW-0472">Membrane</keyword>
<keyword evidence="5" id="KW-0812">Transmembrane</keyword>
<dbReference type="GO" id="GO:0005524">
    <property type="term" value="F:ATP binding"/>
    <property type="evidence" value="ECO:0007669"/>
    <property type="project" value="UniProtKB-UniRule"/>
</dbReference>
<dbReference type="Gene3D" id="3.30.200.20">
    <property type="entry name" value="Phosphorylase Kinase, domain 1"/>
    <property type="match status" value="1"/>
</dbReference>
<evidence type="ECO:0000256" key="2">
    <source>
        <dbReference type="ARBA" id="ARBA00022840"/>
    </source>
</evidence>
<comment type="caution">
    <text evidence="7">The sequence shown here is derived from an EMBL/GenBank/DDBJ whole genome shotgun (WGS) entry which is preliminary data.</text>
</comment>
<dbReference type="PROSITE" id="PS00107">
    <property type="entry name" value="PROTEIN_KINASE_ATP"/>
    <property type="match status" value="1"/>
</dbReference>
<keyword evidence="5" id="KW-1133">Transmembrane helix</keyword>
<sequence>MEAPIPDDTRFFSFLFSVLFPLLLIFLLYALIPTDDWNPKFDTYFRNNIPEQVTVLAETYEIGKEIGGGGSSIVCECTQAGQAKAGAVFAVKLLYGDVNRNTLKKEFEAVQKANHLHVIRARGIARFGNAVGIIMQPRADSDLRSYLEAKRKHLTIGPTEPYTRNDWEVQLHLTRRTLISWIRCLINTLHYLDSKNIRHGDIKPENILIHENRVILTDFGVSFFGSGPNERGPTRTKTKQLTTTTIATVKYLPPEAFLEGSTSEVDEMNKIGKPRDIFSLGCVLWEMLSLVFLGSSTDLPLPEDQENFADFWRKMTESIGPGRLDKLKSHMRNFICHFPNGMINMKSVWSIPEEARFRDAFTMAMTTPFWVTTDMIDMLPTRRETADIIYYKLQFAASHWWALHERGPAHGDSGEGYLICPCTSDVEGGLQFLRGNGGSIILI</sequence>
<keyword evidence="1 3" id="KW-0547">Nucleotide-binding</keyword>
<dbReference type="SMART" id="SM00220">
    <property type="entry name" value="S_TKc"/>
    <property type="match status" value="1"/>
</dbReference>
<keyword evidence="4" id="KW-0723">Serine/threonine-protein kinase</keyword>
<reference evidence="7" key="1">
    <citation type="submission" date="2020-01" db="EMBL/GenBank/DDBJ databases">
        <title>Identification and distribution of gene clusters putatively required for synthesis of sphingolipid metabolism inhibitors in phylogenetically diverse species of the filamentous fungus Fusarium.</title>
        <authorList>
            <person name="Kim H.-S."/>
            <person name="Busman M."/>
            <person name="Brown D.W."/>
            <person name="Divon H."/>
            <person name="Uhlig S."/>
            <person name="Proctor R.H."/>
        </authorList>
    </citation>
    <scope>NUCLEOTIDE SEQUENCE</scope>
    <source>
        <strain evidence="7">NRRL 53441</strain>
    </source>
</reference>
<dbReference type="SUPFAM" id="SSF56112">
    <property type="entry name" value="Protein kinase-like (PK-like)"/>
    <property type="match status" value="1"/>
</dbReference>
<dbReference type="PANTHER" id="PTHR44167">
    <property type="entry name" value="OVARIAN-SPECIFIC SERINE/THREONINE-PROTEIN KINASE LOK-RELATED"/>
    <property type="match status" value="1"/>
</dbReference>
<dbReference type="GO" id="GO:0005737">
    <property type="term" value="C:cytoplasm"/>
    <property type="evidence" value="ECO:0007669"/>
    <property type="project" value="TreeGrafter"/>
</dbReference>
<dbReference type="Gene3D" id="1.10.510.10">
    <property type="entry name" value="Transferase(Phosphotransferase) domain 1"/>
    <property type="match status" value="1"/>
</dbReference>
<dbReference type="GO" id="GO:0005634">
    <property type="term" value="C:nucleus"/>
    <property type="evidence" value="ECO:0007669"/>
    <property type="project" value="TreeGrafter"/>
</dbReference>
<dbReference type="PROSITE" id="PS00108">
    <property type="entry name" value="PROTEIN_KINASE_ST"/>
    <property type="match status" value="1"/>
</dbReference>
<evidence type="ECO:0000313" key="8">
    <source>
        <dbReference type="Proteomes" id="UP000605986"/>
    </source>
</evidence>
<feature type="binding site" evidence="3">
    <location>
        <position position="92"/>
    </location>
    <ligand>
        <name>ATP</name>
        <dbReference type="ChEBI" id="CHEBI:30616"/>
    </ligand>
</feature>
<dbReference type="AlphaFoldDB" id="A0A8H4KXF3"/>
<dbReference type="EMBL" id="JAADJG010000025">
    <property type="protein sequence ID" value="KAF4457389.1"/>
    <property type="molecule type" value="Genomic_DNA"/>
</dbReference>
<evidence type="ECO:0000259" key="6">
    <source>
        <dbReference type="PROSITE" id="PS50011"/>
    </source>
</evidence>
<dbReference type="CDD" id="cd00180">
    <property type="entry name" value="PKc"/>
    <property type="match status" value="1"/>
</dbReference>
<accession>A0A8H4KXF3</accession>
<evidence type="ECO:0000313" key="7">
    <source>
        <dbReference type="EMBL" id="KAF4457389.1"/>
    </source>
</evidence>
<organism evidence="7 8">
    <name type="scientific">Fusarium austroafricanum</name>
    <dbReference type="NCBI Taxonomy" id="2364996"/>
    <lineage>
        <taxon>Eukaryota</taxon>
        <taxon>Fungi</taxon>
        <taxon>Dikarya</taxon>
        <taxon>Ascomycota</taxon>
        <taxon>Pezizomycotina</taxon>
        <taxon>Sordariomycetes</taxon>
        <taxon>Hypocreomycetidae</taxon>
        <taxon>Hypocreales</taxon>
        <taxon>Nectriaceae</taxon>
        <taxon>Fusarium</taxon>
        <taxon>Fusarium concolor species complex</taxon>
    </lineage>
</organism>
<dbReference type="InterPro" id="IPR008271">
    <property type="entry name" value="Ser/Thr_kinase_AS"/>
</dbReference>
<comment type="similarity">
    <text evidence="4">Belongs to the protein kinase superfamily.</text>
</comment>
<keyword evidence="8" id="KW-1185">Reference proteome</keyword>
<feature type="domain" description="Protein kinase" evidence="6">
    <location>
        <begin position="60"/>
        <end position="402"/>
    </location>
</feature>
<evidence type="ECO:0000256" key="5">
    <source>
        <dbReference type="SAM" id="Phobius"/>
    </source>
</evidence>
<protein>
    <submittedName>
        <fullName evidence="7">Kinase-like protein</fullName>
    </submittedName>
</protein>
<dbReference type="GO" id="GO:0004674">
    <property type="term" value="F:protein serine/threonine kinase activity"/>
    <property type="evidence" value="ECO:0007669"/>
    <property type="project" value="UniProtKB-KW"/>
</dbReference>
<keyword evidence="7" id="KW-0418">Kinase</keyword>
<feature type="transmembrane region" description="Helical" evidence="5">
    <location>
        <begin position="12"/>
        <end position="32"/>
    </location>
</feature>
<dbReference type="PANTHER" id="PTHR44167:SF18">
    <property type="entry name" value="PROTEIN KINASE DOMAIN-CONTAINING PROTEIN"/>
    <property type="match status" value="1"/>
</dbReference>
<gene>
    <name evidence="7" type="ORF">F53441_662</name>
</gene>
<dbReference type="InterPro" id="IPR017441">
    <property type="entry name" value="Protein_kinase_ATP_BS"/>
</dbReference>
<dbReference type="GO" id="GO:0044773">
    <property type="term" value="P:mitotic DNA damage checkpoint signaling"/>
    <property type="evidence" value="ECO:0007669"/>
    <property type="project" value="TreeGrafter"/>
</dbReference>
<dbReference type="OrthoDB" id="4062651at2759"/>
<keyword evidence="7" id="KW-0808">Transferase</keyword>
<evidence type="ECO:0000256" key="3">
    <source>
        <dbReference type="PROSITE-ProRule" id="PRU10141"/>
    </source>
</evidence>